<dbReference type="EMBL" id="FUYX01000001">
    <property type="protein sequence ID" value="SKB37715.1"/>
    <property type="molecule type" value="Genomic_DNA"/>
</dbReference>
<reference evidence="2 4" key="2">
    <citation type="submission" date="2017-02" db="EMBL/GenBank/DDBJ databases">
        <authorList>
            <person name="Peterson S.W."/>
        </authorList>
    </citation>
    <scope>NUCLEOTIDE SEQUENCE [LARGE SCALE GENOMIC DNA]</scope>
    <source>
        <strain evidence="2 4">DSM 9653</strain>
    </source>
</reference>
<accession>A0A0Q3I8H0</accession>
<dbReference type="RefSeq" id="WP_055727365.1">
    <property type="nucleotide sequence ID" value="NZ_FUYX01000001.1"/>
</dbReference>
<dbReference type="AlphaFoldDB" id="A0A0Q3I8H0"/>
<protein>
    <submittedName>
        <fullName evidence="1">Uncharacterized protein</fullName>
    </submittedName>
</protein>
<name>A0A0Q3I8H0_9HYPH</name>
<evidence type="ECO:0000313" key="3">
    <source>
        <dbReference type="Proteomes" id="UP000051562"/>
    </source>
</evidence>
<gene>
    <name evidence="1" type="ORF">ARD30_09565</name>
    <name evidence="2" type="ORF">SAMN05660750_00437</name>
</gene>
<proteinExistence type="predicted"/>
<evidence type="ECO:0000313" key="4">
    <source>
        <dbReference type="Proteomes" id="UP000190130"/>
    </source>
</evidence>
<organism evidence="1 3">
    <name type="scientific">Bosea thiooxidans</name>
    <dbReference type="NCBI Taxonomy" id="53254"/>
    <lineage>
        <taxon>Bacteria</taxon>
        <taxon>Pseudomonadati</taxon>
        <taxon>Pseudomonadota</taxon>
        <taxon>Alphaproteobacteria</taxon>
        <taxon>Hyphomicrobiales</taxon>
        <taxon>Boseaceae</taxon>
        <taxon>Bosea</taxon>
    </lineage>
</organism>
<dbReference type="OrthoDB" id="8162636at2"/>
<dbReference type="Proteomes" id="UP000051562">
    <property type="component" value="Unassembled WGS sequence"/>
</dbReference>
<dbReference type="Proteomes" id="UP000190130">
    <property type="component" value="Unassembled WGS sequence"/>
</dbReference>
<sequence>MKTTIRHGPDSCRSDPPLFKIETVEDYALAKRRIDALAVQDGSSYRELMALKEAVCLWEAEHRSAEQRP</sequence>
<evidence type="ECO:0000313" key="1">
    <source>
        <dbReference type="EMBL" id="KQK31311.1"/>
    </source>
</evidence>
<dbReference type="EMBL" id="LMAR01000024">
    <property type="protein sequence ID" value="KQK31311.1"/>
    <property type="molecule type" value="Genomic_DNA"/>
</dbReference>
<evidence type="ECO:0000313" key="2">
    <source>
        <dbReference type="EMBL" id="SKB37715.1"/>
    </source>
</evidence>
<reference evidence="1 3" key="1">
    <citation type="submission" date="2015-10" db="EMBL/GenBank/DDBJ databases">
        <title>Draft genome of Bosea thiooxidans.</title>
        <authorList>
            <person name="Wang X."/>
        </authorList>
    </citation>
    <scope>NUCLEOTIDE SEQUENCE [LARGE SCALE GENOMIC DNA]</scope>
    <source>
        <strain evidence="1 3">CGMCC 9174</strain>
    </source>
</reference>
<keyword evidence="3" id="KW-1185">Reference proteome</keyword>
<dbReference type="STRING" id="53254.SAMN05660750_00437"/>